<dbReference type="PROSITE" id="PS51257">
    <property type="entry name" value="PROKAR_LIPOPROTEIN"/>
    <property type="match status" value="1"/>
</dbReference>
<protein>
    <submittedName>
        <fullName evidence="2">Amino acid ABC transporter substrate-binding protein</fullName>
    </submittedName>
</protein>
<organism evidence="2 3">
    <name type="scientific">Nocardioides marmotae</name>
    <dbReference type="NCBI Taxonomy" id="2663857"/>
    <lineage>
        <taxon>Bacteria</taxon>
        <taxon>Bacillati</taxon>
        <taxon>Actinomycetota</taxon>
        <taxon>Actinomycetes</taxon>
        <taxon>Propionibacteriales</taxon>
        <taxon>Nocardioidaceae</taxon>
        <taxon>Nocardioides</taxon>
    </lineage>
</organism>
<dbReference type="EMBL" id="WLCI01000002">
    <property type="protein sequence ID" value="MTB93597.1"/>
    <property type="molecule type" value="Genomic_DNA"/>
</dbReference>
<dbReference type="SUPFAM" id="SSF53850">
    <property type="entry name" value="Periplasmic binding protein-like II"/>
    <property type="match status" value="1"/>
</dbReference>
<dbReference type="Proteomes" id="UP000433406">
    <property type="component" value="Unassembled WGS sequence"/>
</dbReference>
<name>A0A6I3IWZ6_9ACTN</name>
<keyword evidence="3" id="KW-1185">Reference proteome</keyword>
<reference evidence="2 3" key="1">
    <citation type="submission" date="2019-10" db="EMBL/GenBank/DDBJ databases">
        <title>Nocardioides novel species isolated from the excrement of Marmot.</title>
        <authorList>
            <person name="Zhang G."/>
        </authorList>
    </citation>
    <scope>NUCLEOTIDE SEQUENCE [LARGE SCALE GENOMIC DNA]</scope>
    <source>
        <strain evidence="3">zg-579</strain>
    </source>
</reference>
<accession>A0A6I3IWZ6</accession>
<gene>
    <name evidence="2" type="ORF">GGQ22_00735</name>
</gene>
<proteinExistence type="predicted"/>
<evidence type="ECO:0000259" key="1">
    <source>
        <dbReference type="Pfam" id="PF04069"/>
    </source>
</evidence>
<dbReference type="GO" id="GO:0022857">
    <property type="term" value="F:transmembrane transporter activity"/>
    <property type="evidence" value="ECO:0007669"/>
    <property type="project" value="InterPro"/>
</dbReference>
<feature type="domain" description="ABC-type glycine betaine transport system substrate-binding" evidence="1">
    <location>
        <begin position="45"/>
        <end position="312"/>
    </location>
</feature>
<evidence type="ECO:0000313" key="2">
    <source>
        <dbReference type="EMBL" id="MTB93597.1"/>
    </source>
</evidence>
<dbReference type="RefSeq" id="WP_154613478.1">
    <property type="nucleotide sequence ID" value="NZ_CP053660.1"/>
</dbReference>
<dbReference type="Pfam" id="PF04069">
    <property type="entry name" value="OpuAC"/>
    <property type="match status" value="1"/>
</dbReference>
<dbReference type="Gene3D" id="3.40.190.120">
    <property type="entry name" value="Osmoprotection protein (prox), domain 2"/>
    <property type="match status" value="1"/>
</dbReference>
<dbReference type="Gene3D" id="3.40.190.10">
    <property type="entry name" value="Periplasmic binding protein-like II"/>
    <property type="match status" value="1"/>
</dbReference>
<dbReference type="GO" id="GO:0043190">
    <property type="term" value="C:ATP-binding cassette (ABC) transporter complex"/>
    <property type="evidence" value="ECO:0007669"/>
    <property type="project" value="InterPro"/>
</dbReference>
<dbReference type="AlphaFoldDB" id="A0A6I3IWZ6"/>
<dbReference type="InterPro" id="IPR007210">
    <property type="entry name" value="ABC_Gly_betaine_transp_sub-bd"/>
</dbReference>
<dbReference type="CDD" id="cd13606">
    <property type="entry name" value="PBP2_ProX_like"/>
    <property type="match status" value="1"/>
</dbReference>
<comment type="caution">
    <text evidence="2">The sequence shown here is derived from an EMBL/GenBank/DDBJ whole genome shotgun (WGS) entry which is preliminary data.</text>
</comment>
<sequence length="316" mass="33364">MQVRRSLAAALAAGSLLLAGCAGDDLSEDAANDDDSTPAASAGGPVNISGQNFPEATLVASMYEQLLEDAGYDPTVRLVDSRSVYIETFPGDVDVVPEYVGGIVNELNARKLGDQAEPFTAGDGKELAEQGSDLLEEQGITLLDVSEATDTNAFFVTQEYAEENGVTKLSDLEGTSVVLAAAPDCEGRLDCEGGLVDEYGIDVTKVLPLGFASDQTYQSVLDGESQLGLTSTTDGTLESQGLVVLEDDKAIQPAQNLVPAVSSAFLEEHPDVAEKLNELMAALTTENLTELNGRIAVDREKPEDVAREFLEQEGLL</sequence>
<evidence type="ECO:0000313" key="3">
    <source>
        <dbReference type="Proteomes" id="UP000433406"/>
    </source>
</evidence>